<evidence type="ECO:0000256" key="1">
    <source>
        <dbReference type="SAM" id="MobiDB-lite"/>
    </source>
</evidence>
<evidence type="ECO:0000313" key="3">
    <source>
        <dbReference type="Proteomes" id="UP000038009"/>
    </source>
</evidence>
<dbReference type="OMA" id="RIDYNNA"/>
<feature type="compositionally biased region" description="Polar residues" evidence="1">
    <location>
        <begin position="249"/>
        <end position="262"/>
    </location>
</feature>
<feature type="region of interest" description="Disordered" evidence="1">
    <location>
        <begin position="1"/>
        <end position="91"/>
    </location>
</feature>
<organism evidence="2 3">
    <name type="scientific">Leptomonas seymouri</name>
    <dbReference type="NCBI Taxonomy" id="5684"/>
    <lineage>
        <taxon>Eukaryota</taxon>
        <taxon>Discoba</taxon>
        <taxon>Euglenozoa</taxon>
        <taxon>Kinetoplastea</taxon>
        <taxon>Metakinetoplastina</taxon>
        <taxon>Trypanosomatida</taxon>
        <taxon>Trypanosomatidae</taxon>
        <taxon>Leishmaniinae</taxon>
        <taxon>Leptomonas</taxon>
    </lineage>
</organism>
<dbReference type="Proteomes" id="UP000038009">
    <property type="component" value="Unassembled WGS sequence"/>
</dbReference>
<evidence type="ECO:0000313" key="2">
    <source>
        <dbReference type="EMBL" id="KPI87153.1"/>
    </source>
</evidence>
<dbReference type="VEuPathDB" id="TriTrypDB:Lsey_0100_0040"/>
<feature type="compositionally biased region" description="Polar residues" evidence="1">
    <location>
        <begin position="81"/>
        <end position="91"/>
    </location>
</feature>
<sequence>MMRGIRSLSPASSLTDDGSDEETRSSDSDADVTPSSPTPPIPRFPRRLSSGRVRPSSNANRRSSDNSGRASKITDTERSGVPSSTRYNSSSRRCVALWHHHPVEDSTESSETLFSISEADLVPSSSDSVDWILADTSDNRCCTQPKTDDDRVSLDDYENEWPVSPLPMTFLEDVSPPGEPAALQSQERADIDDATMWDLDFEKMCVNRVSAMRLPSPEGLPAVNEPQANRHSVSAARPMSASQKRRNHTSTLASGQRPQASTGVPSEILKERFRANVNRANAPEHFLPPKSVMVLHRSAAAARKARRFGDPQYSNSMAPHDIRSLTKSAALSTKVSVTASISESGATNRESSDAGSSPQLDQTDTYDFQFLIPVESQRASEDVPGAVVADASAPEPLHNSRRKTVDNSVCSSTKVKSSSLKRWKSDLRKTNEAGKLNTETLVEVQRIDYNNAGRTNGGAGAHPDMDVEAVPPSPPKCASPQASSPTPDMTLTADSFKSQPKAKKDLPGTPENVSTVSPTTNGVGKAGTYCGAWTPPRRGRAFSREASGRCGSRGPLLPVQSRPVKGSVSSRRRGHHKKGRHRRKVSTDPIGDDGANAETSSQHSLEDSMPNLWSSQRLGSILIKNSSFGSRASSTREQDSIPAAASVSFLLAEEEVDLAMTSSQLMSIAISRRKKRRLRGMDEDFGMGEVNDFVGGTQEVKRAADRASSP</sequence>
<feature type="region of interest" description="Disordered" evidence="1">
    <location>
        <begin position="217"/>
        <end position="262"/>
    </location>
</feature>
<dbReference type="EMBL" id="LJSK01000100">
    <property type="protein sequence ID" value="KPI87153.1"/>
    <property type="molecule type" value="Genomic_DNA"/>
</dbReference>
<comment type="caution">
    <text evidence="2">The sequence shown here is derived from an EMBL/GenBank/DDBJ whole genome shotgun (WGS) entry which is preliminary data.</text>
</comment>
<dbReference type="AlphaFoldDB" id="A0A0N1IKT2"/>
<keyword evidence="3" id="KW-1185">Reference proteome</keyword>
<proteinExistence type="predicted"/>
<feature type="compositionally biased region" description="Low complexity" evidence="1">
    <location>
        <begin position="56"/>
        <end position="71"/>
    </location>
</feature>
<feature type="compositionally biased region" description="Basic residues" evidence="1">
    <location>
        <begin position="570"/>
        <end position="584"/>
    </location>
</feature>
<feature type="compositionally biased region" description="Polar residues" evidence="1">
    <location>
        <begin position="511"/>
        <end position="522"/>
    </location>
</feature>
<reference evidence="2 3" key="1">
    <citation type="journal article" date="2015" name="PLoS Pathog.">
        <title>Leptomonas seymouri: Adaptations to the Dixenous Life Cycle Analyzed by Genome Sequencing, Transcriptome Profiling and Co-infection with Leishmania donovani.</title>
        <authorList>
            <person name="Kraeva N."/>
            <person name="Butenko A."/>
            <person name="Hlavacova J."/>
            <person name="Kostygov A."/>
            <person name="Myskova J."/>
            <person name="Grybchuk D."/>
            <person name="Lestinova T."/>
            <person name="Votypka J."/>
            <person name="Volf P."/>
            <person name="Opperdoes F."/>
            <person name="Flegontov P."/>
            <person name="Lukes J."/>
            <person name="Yurchenko V."/>
        </authorList>
    </citation>
    <scope>NUCLEOTIDE SEQUENCE [LARGE SCALE GENOMIC DNA]</scope>
    <source>
        <strain evidence="2 3">ATCC 30220</strain>
    </source>
</reference>
<name>A0A0N1IKT2_LEPSE</name>
<gene>
    <name evidence="2" type="ORF">ABL78_3755</name>
</gene>
<feature type="compositionally biased region" description="Polar residues" evidence="1">
    <location>
        <begin position="480"/>
        <end position="498"/>
    </location>
</feature>
<feature type="region of interest" description="Disordered" evidence="1">
    <location>
        <begin position="453"/>
        <end position="610"/>
    </location>
</feature>
<accession>A0A0N1IKT2</accession>
<protein>
    <submittedName>
        <fullName evidence="2">Uncharacterized protein</fullName>
    </submittedName>
</protein>
<feature type="region of interest" description="Disordered" evidence="1">
    <location>
        <begin position="340"/>
        <end position="362"/>
    </location>
</feature>